<dbReference type="PROSITE" id="PS01279">
    <property type="entry name" value="PCMT"/>
    <property type="match status" value="1"/>
</dbReference>
<evidence type="ECO:0000313" key="8">
    <source>
        <dbReference type="EMBL" id="CAI4002219.1"/>
    </source>
</evidence>
<keyword evidence="10" id="KW-1185">Reference proteome</keyword>
<evidence type="ECO:0000313" key="9">
    <source>
        <dbReference type="EMBL" id="CAL1155594.1"/>
    </source>
</evidence>
<evidence type="ECO:0000256" key="5">
    <source>
        <dbReference type="ARBA" id="ARBA00022679"/>
    </source>
</evidence>
<gene>
    <name evidence="8" type="ORF">C1SCF055_LOCUS28188</name>
</gene>
<evidence type="ECO:0000256" key="4">
    <source>
        <dbReference type="ARBA" id="ARBA00022603"/>
    </source>
</evidence>
<comment type="subcellular location">
    <subcellularLocation>
        <location evidence="1">Cytoplasm</location>
    </subcellularLocation>
</comment>
<protein>
    <recommendedName>
        <fullName evidence="7">Protein-L-isoaspartate O-methyltransferase</fullName>
        <ecNumber evidence="7">2.1.1.77</ecNumber>
    </recommendedName>
</protein>
<evidence type="ECO:0000256" key="7">
    <source>
        <dbReference type="RuleBase" id="RU003802"/>
    </source>
</evidence>
<keyword evidence="6 7" id="KW-0949">S-adenosyl-L-methionine</keyword>
<evidence type="ECO:0000256" key="2">
    <source>
        <dbReference type="ARBA" id="ARBA00005369"/>
    </source>
</evidence>
<reference evidence="9" key="2">
    <citation type="submission" date="2024-04" db="EMBL/GenBank/DDBJ databases">
        <authorList>
            <person name="Chen Y."/>
            <person name="Shah S."/>
            <person name="Dougan E. K."/>
            <person name="Thang M."/>
            <person name="Chan C."/>
        </authorList>
    </citation>
    <scope>NUCLEOTIDE SEQUENCE [LARGE SCALE GENOMIC DNA]</scope>
</reference>
<organism evidence="8">
    <name type="scientific">Cladocopium goreaui</name>
    <dbReference type="NCBI Taxonomy" id="2562237"/>
    <lineage>
        <taxon>Eukaryota</taxon>
        <taxon>Sar</taxon>
        <taxon>Alveolata</taxon>
        <taxon>Dinophyceae</taxon>
        <taxon>Suessiales</taxon>
        <taxon>Symbiodiniaceae</taxon>
        <taxon>Cladocopium</taxon>
    </lineage>
</organism>
<dbReference type="Gene3D" id="3.40.50.150">
    <property type="entry name" value="Vaccinia Virus protein VP39"/>
    <property type="match status" value="1"/>
</dbReference>
<dbReference type="OrthoDB" id="73890at2759"/>
<dbReference type="CDD" id="cd02440">
    <property type="entry name" value="AdoMet_MTases"/>
    <property type="match status" value="1"/>
</dbReference>
<dbReference type="PANTHER" id="PTHR11579">
    <property type="entry name" value="PROTEIN-L-ISOASPARTATE O-METHYLTRANSFERASE"/>
    <property type="match status" value="1"/>
</dbReference>
<comment type="similarity">
    <text evidence="2 7">Belongs to the methyltransferase superfamily. L-isoaspartyl/D-aspartyl protein methyltransferase family.</text>
</comment>
<dbReference type="Pfam" id="PF01135">
    <property type="entry name" value="PCMT"/>
    <property type="match status" value="1"/>
</dbReference>
<dbReference type="GO" id="GO:0004719">
    <property type="term" value="F:protein-L-isoaspartate (D-aspartate) O-methyltransferase activity"/>
    <property type="evidence" value="ECO:0007669"/>
    <property type="project" value="UniProtKB-UniRule"/>
</dbReference>
<dbReference type="GO" id="GO:0032259">
    <property type="term" value="P:methylation"/>
    <property type="evidence" value="ECO:0007669"/>
    <property type="project" value="UniProtKB-KW"/>
</dbReference>
<evidence type="ECO:0000256" key="3">
    <source>
        <dbReference type="ARBA" id="ARBA00022490"/>
    </source>
</evidence>
<dbReference type="Proteomes" id="UP001152797">
    <property type="component" value="Unassembled WGS sequence"/>
</dbReference>
<proteinExistence type="inferred from homology"/>
<dbReference type="InterPro" id="IPR000682">
    <property type="entry name" value="PCMT"/>
</dbReference>
<comment type="caution">
    <text evidence="8">The sequence shown here is derived from an EMBL/GenBank/DDBJ whole genome shotgun (WGS) entry which is preliminary data.</text>
</comment>
<dbReference type="FunFam" id="3.40.50.150:FF:000027">
    <property type="entry name" value="Protein-L-isoaspartate O-methyltransferase"/>
    <property type="match status" value="1"/>
</dbReference>
<sequence length="221" mass="23758">MAWRCSASGNADLVRNLRKAGVIHTDHVEQAMLKVDRSNYAPQNPYTDAPQPLGHQATISAPHMHAHALELLANHLQPGMRALDVGCGSGYLAAVMARMVGIDGQVVAIDYLSPLVALSLENVRKEDADLLDSGTLQVEQGDGWKGFEQASPYDSIHVGAAAESVPEALLEQLKPGGRMVIPVGTTTQQFCTIDRLPNGNFEQKSLMGVMYVPLVHPPSCI</sequence>
<evidence type="ECO:0000313" key="10">
    <source>
        <dbReference type="Proteomes" id="UP001152797"/>
    </source>
</evidence>
<reference evidence="8" key="1">
    <citation type="submission" date="2022-10" db="EMBL/GenBank/DDBJ databases">
        <authorList>
            <person name="Chen Y."/>
            <person name="Dougan E. K."/>
            <person name="Chan C."/>
            <person name="Rhodes N."/>
            <person name="Thang M."/>
        </authorList>
    </citation>
    <scope>NUCLEOTIDE SEQUENCE</scope>
</reference>
<evidence type="ECO:0000256" key="1">
    <source>
        <dbReference type="ARBA" id="ARBA00004496"/>
    </source>
</evidence>
<keyword evidence="4 7" id="KW-0489">Methyltransferase</keyword>
<accession>A0A9P1D2L5</accession>
<dbReference type="PANTHER" id="PTHR11579:SF0">
    <property type="entry name" value="PROTEIN-L-ISOASPARTATE(D-ASPARTATE) O-METHYLTRANSFERASE"/>
    <property type="match status" value="1"/>
</dbReference>
<evidence type="ECO:0000256" key="6">
    <source>
        <dbReference type="ARBA" id="ARBA00022691"/>
    </source>
</evidence>
<keyword evidence="3" id="KW-0963">Cytoplasm</keyword>
<dbReference type="SUPFAM" id="SSF53335">
    <property type="entry name" value="S-adenosyl-L-methionine-dependent methyltransferases"/>
    <property type="match status" value="1"/>
</dbReference>
<dbReference type="EMBL" id="CAMXCT010003068">
    <property type="protein sequence ID" value="CAI4002219.1"/>
    <property type="molecule type" value="Genomic_DNA"/>
</dbReference>
<dbReference type="EMBL" id="CAMXCT020003068">
    <property type="protein sequence ID" value="CAL1155594.1"/>
    <property type="molecule type" value="Genomic_DNA"/>
</dbReference>
<dbReference type="EMBL" id="CAMXCT030003068">
    <property type="protein sequence ID" value="CAL4789531.1"/>
    <property type="molecule type" value="Genomic_DNA"/>
</dbReference>
<dbReference type="EC" id="2.1.1.77" evidence="7"/>
<dbReference type="InterPro" id="IPR029063">
    <property type="entry name" value="SAM-dependent_MTases_sf"/>
</dbReference>
<name>A0A9P1D2L5_9DINO</name>
<keyword evidence="5 7" id="KW-0808">Transferase</keyword>
<dbReference type="GO" id="GO:0005737">
    <property type="term" value="C:cytoplasm"/>
    <property type="evidence" value="ECO:0007669"/>
    <property type="project" value="UniProtKB-SubCell"/>
</dbReference>
<dbReference type="AlphaFoldDB" id="A0A9P1D2L5"/>
<dbReference type="NCBIfam" id="TIGR00080">
    <property type="entry name" value="pimt"/>
    <property type="match status" value="1"/>
</dbReference>
<comment type="catalytic activity">
    <reaction evidence="7">
        <text>[protein]-L-isoaspartate + S-adenosyl-L-methionine = [protein]-L-isoaspartate alpha-methyl ester + S-adenosyl-L-homocysteine</text>
        <dbReference type="Rhea" id="RHEA:12705"/>
        <dbReference type="Rhea" id="RHEA-COMP:12143"/>
        <dbReference type="Rhea" id="RHEA-COMP:12144"/>
        <dbReference type="ChEBI" id="CHEBI:57856"/>
        <dbReference type="ChEBI" id="CHEBI:59789"/>
        <dbReference type="ChEBI" id="CHEBI:90596"/>
        <dbReference type="ChEBI" id="CHEBI:90598"/>
        <dbReference type="EC" id="2.1.1.77"/>
    </reaction>
</comment>